<organism evidence="2">
    <name type="scientific">Eutreptiella gymnastica</name>
    <dbReference type="NCBI Taxonomy" id="73025"/>
    <lineage>
        <taxon>Eukaryota</taxon>
        <taxon>Discoba</taxon>
        <taxon>Euglenozoa</taxon>
        <taxon>Euglenida</taxon>
        <taxon>Spirocuta</taxon>
        <taxon>Euglenophyceae</taxon>
        <taxon>Eutreptiales</taxon>
        <taxon>Eutreptiaceae</taxon>
        <taxon>Eutreptiella</taxon>
    </lineage>
</organism>
<protein>
    <submittedName>
        <fullName evidence="2">Uncharacterized protein</fullName>
    </submittedName>
</protein>
<name>A0A7S4LAX9_9EUGL</name>
<feature type="compositionally biased region" description="Low complexity" evidence="1">
    <location>
        <begin position="304"/>
        <end position="313"/>
    </location>
</feature>
<evidence type="ECO:0000313" key="2">
    <source>
        <dbReference type="EMBL" id="CAE0817420.1"/>
    </source>
</evidence>
<sequence>MYKPCVATDPLNLRYIGRNANRFFTELRTALSDARLIVFGDSLARQWFESLVCFLRAEWDGWQKGLPSQVIEELAKHIGDDLPDHNALHVSAGEWGWSRTTVTDGNRTGVLEYFQTDDLELRHILHVIAFTAKTLAKRPVYVLDGGGCNHRVSDIGRIMWSFADVCRALDIHCILREAHPTHFNSPTGVYLGRHLFNATGYKSCKPHNALCHCSMRDKTEAIWANCGHLRILPLFDVSISRGEAHPCPSSKCRSVGVSTGHRDEGETGYTNHGRPLGAPSSARPLGTASCRCPPPPIMRPRPRPSSGLRRPPLVAQPCRSATGTTPSRSRDNKMISVSG</sequence>
<dbReference type="EMBL" id="HBJA01081822">
    <property type="protein sequence ID" value="CAE0817420.1"/>
    <property type="molecule type" value="Transcribed_RNA"/>
</dbReference>
<reference evidence="2" key="1">
    <citation type="submission" date="2021-01" db="EMBL/GenBank/DDBJ databases">
        <authorList>
            <person name="Corre E."/>
            <person name="Pelletier E."/>
            <person name="Niang G."/>
            <person name="Scheremetjew M."/>
            <person name="Finn R."/>
            <person name="Kale V."/>
            <person name="Holt S."/>
            <person name="Cochrane G."/>
            <person name="Meng A."/>
            <person name="Brown T."/>
            <person name="Cohen L."/>
        </authorList>
    </citation>
    <scope>NUCLEOTIDE SEQUENCE</scope>
    <source>
        <strain evidence="2">CCMP1594</strain>
    </source>
</reference>
<gene>
    <name evidence="2" type="ORF">EGYM00163_LOCUS28585</name>
</gene>
<dbReference type="AlphaFoldDB" id="A0A7S4LAX9"/>
<feature type="region of interest" description="Disordered" evidence="1">
    <location>
        <begin position="255"/>
        <end position="339"/>
    </location>
</feature>
<proteinExistence type="predicted"/>
<evidence type="ECO:0000256" key="1">
    <source>
        <dbReference type="SAM" id="MobiDB-lite"/>
    </source>
</evidence>
<accession>A0A7S4LAX9</accession>